<sequence>MADIAAQLEAVRRRILDAEQRAGRSAGSVALLAVSKTFDAAAVRAAHAAGQQAFGESYVQEALRKREALADLPLVWHFIGPLQSNKTRAVAEHFDWVHGVDREKIAQRLSEQRPTQLPPLQVCVQVNISDEASKSGCAPADAAALCRTVAALPRLQLRGLMAIPAPVDDGNDARAPFQQLHALYEQLRADGLPLDTLSAGMSDDLEAAVAEGSTLVRVGSAIFGARPRKRAGTP</sequence>
<dbReference type="PANTHER" id="PTHR10146:SF14">
    <property type="entry name" value="PYRIDOXAL PHOSPHATE HOMEOSTASIS PROTEIN"/>
    <property type="match status" value="1"/>
</dbReference>
<name>A0A969WDF2_9GAMM</name>
<dbReference type="InterPro" id="IPR029066">
    <property type="entry name" value="PLP-binding_barrel"/>
</dbReference>
<feature type="domain" description="Alanine racemase N-terminal" evidence="5">
    <location>
        <begin position="8"/>
        <end position="227"/>
    </location>
</feature>
<accession>A0A969WDF2</accession>
<evidence type="ECO:0000256" key="3">
    <source>
        <dbReference type="PIRSR" id="PIRSR004848-1"/>
    </source>
</evidence>
<dbReference type="AlphaFoldDB" id="A0A969WDF2"/>
<gene>
    <name evidence="6" type="ORF">G7Y82_17145</name>
</gene>
<feature type="modified residue" description="N6-(pyridoxal phosphate)lysine" evidence="2 3">
    <location>
        <position position="36"/>
    </location>
</feature>
<evidence type="ECO:0000313" key="7">
    <source>
        <dbReference type="Proteomes" id="UP000653472"/>
    </source>
</evidence>
<dbReference type="NCBIfam" id="TIGR00044">
    <property type="entry name" value="YggS family pyridoxal phosphate-dependent enzyme"/>
    <property type="match status" value="1"/>
</dbReference>
<keyword evidence="1 2" id="KW-0663">Pyridoxal phosphate</keyword>
<dbReference type="EMBL" id="JAAVXB010000011">
    <property type="protein sequence ID" value="NKF24040.1"/>
    <property type="molecule type" value="Genomic_DNA"/>
</dbReference>
<dbReference type="Proteomes" id="UP000653472">
    <property type="component" value="Unassembled WGS sequence"/>
</dbReference>
<dbReference type="PROSITE" id="PS01211">
    <property type="entry name" value="UPF0001"/>
    <property type="match status" value="1"/>
</dbReference>
<evidence type="ECO:0000313" key="6">
    <source>
        <dbReference type="EMBL" id="NKF24040.1"/>
    </source>
</evidence>
<comment type="similarity">
    <text evidence="2 4">Belongs to the pyridoxal phosphate-binding protein YggS/PROSC family.</text>
</comment>
<organism evidence="6 7">
    <name type="scientific">Solimonas marina</name>
    <dbReference type="NCBI Taxonomy" id="2714601"/>
    <lineage>
        <taxon>Bacteria</taxon>
        <taxon>Pseudomonadati</taxon>
        <taxon>Pseudomonadota</taxon>
        <taxon>Gammaproteobacteria</taxon>
        <taxon>Nevskiales</taxon>
        <taxon>Nevskiaceae</taxon>
        <taxon>Solimonas</taxon>
    </lineage>
</organism>
<evidence type="ECO:0000256" key="1">
    <source>
        <dbReference type="ARBA" id="ARBA00022898"/>
    </source>
</evidence>
<evidence type="ECO:0000256" key="2">
    <source>
        <dbReference type="HAMAP-Rule" id="MF_02087"/>
    </source>
</evidence>
<dbReference type="RefSeq" id="WP_168149366.1">
    <property type="nucleotide sequence ID" value="NZ_JAAVXB010000011.1"/>
</dbReference>
<dbReference type="Pfam" id="PF01168">
    <property type="entry name" value="Ala_racemase_N"/>
    <property type="match status" value="1"/>
</dbReference>
<evidence type="ECO:0000259" key="5">
    <source>
        <dbReference type="Pfam" id="PF01168"/>
    </source>
</evidence>
<dbReference type="GO" id="GO:0030170">
    <property type="term" value="F:pyridoxal phosphate binding"/>
    <property type="evidence" value="ECO:0007669"/>
    <property type="project" value="UniProtKB-UniRule"/>
</dbReference>
<protein>
    <recommendedName>
        <fullName evidence="2">Pyridoxal phosphate homeostasis protein</fullName>
        <shortName evidence="2">PLP homeostasis protein</shortName>
    </recommendedName>
</protein>
<comment type="caution">
    <text evidence="6">The sequence shown here is derived from an EMBL/GenBank/DDBJ whole genome shotgun (WGS) entry which is preliminary data.</text>
</comment>
<comment type="cofactor">
    <cofactor evidence="3">
        <name>pyridoxal 5'-phosphate</name>
        <dbReference type="ChEBI" id="CHEBI:597326"/>
    </cofactor>
</comment>
<dbReference type="Gene3D" id="3.20.20.10">
    <property type="entry name" value="Alanine racemase"/>
    <property type="match status" value="1"/>
</dbReference>
<dbReference type="HAMAP" id="MF_02087">
    <property type="entry name" value="PLP_homeostasis"/>
    <property type="match status" value="1"/>
</dbReference>
<comment type="function">
    <text evidence="2">Pyridoxal 5'-phosphate (PLP)-binding protein, which is involved in PLP homeostasis.</text>
</comment>
<reference evidence="6" key="1">
    <citation type="submission" date="2020-03" db="EMBL/GenBank/DDBJ databases">
        <title>Solimonas marina sp. nov., isolated from deep seawater of the Pacific Ocean.</title>
        <authorList>
            <person name="Liu X."/>
            <person name="Lai Q."/>
            <person name="Sun F."/>
            <person name="Gai Y."/>
            <person name="Li G."/>
            <person name="Shao Z."/>
        </authorList>
    </citation>
    <scope>NUCLEOTIDE SEQUENCE</scope>
    <source>
        <strain evidence="6">C16B3</strain>
    </source>
</reference>
<dbReference type="CDD" id="cd06824">
    <property type="entry name" value="PLPDE_III_Yggs_like"/>
    <property type="match status" value="1"/>
</dbReference>
<dbReference type="InterPro" id="IPR011078">
    <property type="entry name" value="PyrdxlP_homeostasis"/>
</dbReference>
<dbReference type="PANTHER" id="PTHR10146">
    <property type="entry name" value="PROLINE SYNTHETASE CO-TRANSCRIBED BACTERIAL HOMOLOG PROTEIN"/>
    <property type="match status" value="1"/>
</dbReference>
<dbReference type="InterPro" id="IPR001608">
    <property type="entry name" value="Ala_racemase_N"/>
</dbReference>
<dbReference type="FunFam" id="3.20.20.10:FF:000018">
    <property type="entry name" value="Pyridoxal phosphate homeostasis protein"/>
    <property type="match status" value="1"/>
</dbReference>
<proteinExistence type="inferred from homology"/>
<dbReference type="PIRSF" id="PIRSF004848">
    <property type="entry name" value="YBL036c_PLPDEIII"/>
    <property type="match status" value="1"/>
</dbReference>
<keyword evidence="7" id="KW-1185">Reference proteome</keyword>
<dbReference type="SUPFAM" id="SSF51419">
    <property type="entry name" value="PLP-binding barrel"/>
    <property type="match status" value="1"/>
</dbReference>
<evidence type="ECO:0000256" key="4">
    <source>
        <dbReference type="RuleBase" id="RU004514"/>
    </source>
</evidence>